<reference evidence="1" key="2">
    <citation type="journal article" date="2015" name="Data Brief">
        <title>Shoot transcriptome of the giant reed, Arundo donax.</title>
        <authorList>
            <person name="Barrero R.A."/>
            <person name="Guerrero F.D."/>
            <person name="Moolhuijzen P."/>
            <person name="Goolsby J.A."/>
            <person name="Tidwell J."/>
            <person name="Bellgard S.E."/>
            <person name="Bellgard M.I."/>
        </authorList>
    </citation>
    <scope>NUCLEOTIDE SEQUENCE</scope>
    <source>
        <tissue evidence="1">Shoot tissue taken approximately 20 cm above the soil surface</tissue>
    </source>
</reference>
<sequence length="52" mass="5807">MLNAPGCTILRNRFRNLQRHGVGVSAVLQLPKGRQVPYVTKANFSWVDGVLQ</sequence>
<organism evidence="1">
    <name type="scientific">Arundo donax</name>
    <name type="common">Giant reed</name>
    <name type="synonym">Donax arundinaceus</name>
    <dbReference type="NCBI Taxonomy" id="35708"/>
    <lineage>
        <taxon>Eukaryota</taxon>
        <taxon>Viridiplantae</taxon>
        <taxon>Streptophyta</taxon>
        <taxon>Embryophyta</taxon>
        <taxon>Tracheophyta</taxon>
        <taxon>Spermatophyta</taxon>
        <taxon>Magnoliopsida</taxon>
        <taxon>Liliopsida</taxon>
        <taxon>Poales</taxon>
        <taxon>Poaceae</taxon>
        <taxon>PACMAD clade</taxon>
        <taxon>Arundinoideae</taxon>
        <taxon>Arundineae</taxon>
        <taxon>Arundo</taxon>
    </lineage>
</organism>
<proteinExistence type="predicted"/>
<accession>A0A0A8Z7K6</accession>
<reference evidence="1" key="1">
    <citation type="submission" date="2014-09" db="EMBL/GenBank/DDBJ databases">
        <authorList>
            <person name="Magalhaes I.L.F."/>
            <person name="Oliveira U."/>
            <person name="Santos F.R."/>
            <person name="Vidigal T.H.D.A."/>
            <person name="Brescovit A.D."/>
            <person name="Santos A.J."/>
        </authorList>
    </citation>
    <scope>NUCLEOTIDE SEQUENCE</scope>
    <source>
        <tissue evidence="1">Shoot tissue taken approximately 20 cm above the soil surface</tissue>
    </source>
</reference>
<dbReference type="AlphaFoldDB" id="A0A0A8Z7K6"/>
<protein>
    <submittedName>
        <fullName evidence="1">Uncharacterized protein</fullName>
    </submittedName>
</protein>
<name>A0A0A8Z7K6_ARUDO</name>
<evidence type="ECO:0000313" key="1">
    <source>
        <dbReference type="EMBL" id="JAD32725.1"/>
    </source>
</evidence>
<dbReference type="EMBL" id="GBRH01265170">
    <property type="protein sequence ID" value="JAD32725.1"/>
    <property type="molecule type" value="Transcribed_RNA"/>
</dbReference>